<dbReference type="PANTHER" id="PTHR33823">
    <property type="entry name" value="RNA POLYMERASE-BINDING TRANSCRIPTION FACTOR DKSA-RELATED"/>
    <property type="match status" value="1"/>
</dbReference>
<reference evidence="6 7" key="1">
    <citation type="journal article" date="2015" name="Nature">
        <title>rRNA introns, odd ribosomes, and small enigmatic genomes across a large radiation of phyla.</title>
        <authorList>
            <person name="Brown C.T."/>
            <person name="Hug L.A."/>
            <person name="Thomas B.C."/>
            <person name="Sharon I."/>
            <person name="Castelle C.J."/>
            <person name="Singh A."/>
            <person name="Wilkins M.J."/>
            <person name="Williams K.H."/>
            <person name="Banfield J.F."/>
        </authorList>
    </citation>
    <scope>NUCLEOTIDE SEQUENCE [LARGE SCALE GENOMIC DNA]</scope>
</reference>
<feature type="domain" description="Zinc finger DksA/TraR C4-type" evidence="5">
    <location>
        <begin position="98"/>
        <end position="132"/>
    </location>
</feature>
<sequence length="136" mass="15439">MAKRKSKLTRGAQIVRFPAKVLSPAGYFLSSQLARLKRRRKEIEADDPFKNINRVTDNASPDADAEEQFGHARSAAIKEQLDRKIIQTWKALARVKIGKYGICEHCGEMIDTDRLMVYPEATLCVKCESRKTKNNS</sequence>
<dbReference type="Proteomes" id="UP000034090">
    <property type="component" value="Unassembled WGS sequence"/>
</dbReference>
<comment type="caution">
    <text evidence="6">The sequence shown here is derived from an EMBL/GenBank/DDBJ whole genome shotgun (WGS) entry which is preliminary data.</text>
</comment>
<dbReference type="InterPro" id="IPR000962">
    <property type="entry name" value="Znf_DskA_TraR"/>
</dbReference>
<dbReference type="Gene3D" id="1.20.120.910">
    <property type="entry name" value="DksA, coiled-coil domain"/>
    <property type="match status" value="1"/>
</dbReference>
<keyword evidence="1" id="KW-0479">Metal-binding</keyword>
<evidence type="ECO:0000256" key="2">
    <source>
        <dbReference type="ARBA" id="ARBA00022771"/>
    </source>
</evidence>
<dbReference type="SUPFAM" id="SSF57716">
    <property type="entry name" value="Glucocorticoid receptor-like (DNA-binding domain)"/>
    <property type="match status" value="1"/>
</dbReference>
<accession>A0A0G1GDP8</accession>
<dbReference type="EMBL" id="LCFQ01000013">
    <property type="protein sequence ID" value="KKS97003.1"/>
    <property type="molecule type" value="Genomic_DNA"/>
</dbReference>
<evidence type="ECO:0000256" key="4">
    <source>
        <dbReference type="PROSITE-ProRule" id="PRU00510"/>
    </source>
</evidence>
<dbReference type="PROSITE" id="PS01102">
    <property type="entry name" value="ZF_DKSA_1"/>
    <property type="match status" value="1"/>
</dbReference>
<dbReference type="GO" id="GO:0008270">
    <property type="term" value="F:zinc ion binding"/>
    <property type="evidence" value="ECO:0007669"/>
    <property type="project" value="UniProtKB-KW"/>
</dbReference>
<keyword evidence="3" id="KW-0862">Zinc</keyword>
<dbReference type="PROSITE" id="PS51128">
    <property type="entry name" value="ZF_DKSA_2"/>
    <property type="match status" value="1"/>
</dbReference>
<evidence type="ECO:0000256" key="3">
    <source>
        <dbReference type="ARBA" id="ARBA00022833"/>
    </source>
</evidence>
<dbReference type="PANTHER" id="PTHR33823:SF4">
    <property type="entry name" value="GENERAL STRESS PROTEIN 16O"/>
    <property type="match status" value="1"/>
</dbReference>
<evidence type="ECO:0000313" key="7">
    <source>
        <dbReference type="Proteomes" id="UP000034090"/>
    </source>
</evidence>
<dbReference type="STRING" id="1618578.UV74_C0013G0125"/>
<dbReference type="Pfam" id="PF01258">
    <property type="entry name" value="zf-dskA_traR"/>
    <property type="match status" value="1"/>
</dbReference>
<feature type="zinc finger region" description="dksA C4-type" evidence="4">
    <location>
        <begin position="103"/>
        <end position="127"/>
    </location>
</feature>
<dbReference type="AlphaFoldDB" id="A0A0G1GDP8"/>
<dbReference type="InterPro" id="IPR020458">
    <property type="entry name" value="Znf_DskA_TraR_CS"/>
</dbReference>
<proteinExistence type="predicted"/>
<protein>
    <submittedName>
        <fullName evidence="6">Transcriptional regulator, TraR/DksA family</fullName>
    </submittedName>
</protein>
<keyword evidence="2" id="KW-0863">Zinc-finger</keyword>
<organism evidence="6 7">
    <name type="scientific">Candidatus Woesebacteria bacterium GW2011_GWB1_43_14</name>
    <dbReference type="NCBI Taxonomy" id="1618578"/>
    <lineage>
        <taxon>Bacteria</taxon>
        <taxon>Candidatus Woeseibacteriota</taxon>
    </lineage>
</organism>
<evidence type="ECO:0000256" key="1">
    <source>
        <dbReference type="ARBA" id="ARBA00022723"/>
    </source>
</evidence>
<name>A0A0G1GDP8_9BACT</name>
<evidence type="ECO:0000313" key="6">
    <source>
        <dbReference type="EMBL" id="KKS97003.1"/>
    </source>
</evidence>
<gene>
    <name evidence="6" type="ORF">UV74_C0013G0125</name>
</gene>
<evidence type="ECO:0000259" key="5">
    <source>
        <dbReference type="Pfam" id="PF01258"/>
    </source>
</evidence>